<dbReference type="GO" id="GO:0016874">
    <property type="term" value="F:ligase activity"/>
    <property type="evidence" value="ECO:0007669"/>
    <property type="project" value="UniProtKB-KW"/>
</dbReference>
<dbReference type="Gene3D" id="3.30.470.20">
    <property type="entry name" value="ATP-grasp fold, B domain"/>
    <property type="match status" value="1"/>
</dbReference>
<protein>
    <submittedName>
        <fullName evidence="3">Carboxylate--amine ligase</fullName>
    </submittedName>
</protein>
<evidence type="ECO:0000313" key="3">
    <source>
        <dbReference type="EMBL" id="PWH07078.1"/>
    </source>
</evidence>
<dbReference type="InterPro" id="IPR011761">
    <property type="entry name" value="ATP-grasp"/>
</dbReference>
<keyword evidence="1" id="KW-0067">ATP-binding</keyword>
<evidence type="ECO:0000259" key="2">
    <source>
        <dbReference type="PROSITE" id="PS50975"/>
    </source>
</evidence>
<proteinExistence type="predicted"/>
<keyword evidence="3" id="KW-0436">Ligase</keyword>
<evidence type="ECO:0000256" key="1">
    <source>
        <dbReference type="PROSITE-ProRule" id="PRU00409"/>
    </source>
</evidence>
<feature type="domain" description="ATP-grasp" evidence="2">
    <location>
        <begin position="118"/>
        <end position="319"/>
    </location>
</feature>
<dbReference type="PROSITE" id="PS50975">
    <property type="entry name" value="ATP_GRASP"/>
    <property type="match status" value="1"/>
</dbReference>
<name>A0A2U2RMI6_9MICO</name>
<comment type="caution">
    <text evidence="3">The sequence shown here is derived from an EMBL/GenBank/DDBJ whole genome shotgun (WGS) entry which is preliminary data.</text>
</comment>
<dbReference type="OrthoDB" id="5420347at2"/>
<gene>
    <name evidence="3" type="ORF">DEO23_08260</name>
</gene>
<dbReference type="Proteomes" id="UP000245590">
    <property type="component" value="Unassembled WGS sequence"/>
</dbReference>
<accession>A0A2U2RMI6</accession>
<evidence type="ECO:0000313" key="4">
    <source>
        <dbReference type="Proteomes" id="UP000245590"/>
    </source>
</evidence>
<sequence>MLGGDIGVYALARAFHEQYGTISHIITRSISGPIADSRILTAQELGASASEDDLAAALLRHGQERARNRPGVPAIVLANADWLIALLSSRRAQLEEYFILPVLSESTLRDVSDKATFSEICESIGVSTPQTVVVDFSGEGPTSVPELPFEYPVVAKTARSSAYAHIEFEGKKKIFHLAEPSELEDLVCRLDAAGYADRFVVQETVPGDDTAMRSITAYVDSTGEVTLLGGANVLLEEHTPGALGNPAAMYTTDPGEIAEQAVRFLEHTGYRGYANFDVKVDPRTGVAKFFEVNPRIGRNNYYMTASGANVARAVVADVIDEERIERLVPDEEILYSIVPRTLLWRYVTDPALRRRVRRIGARTTVHPLAYPPEGLRRRAYIAAATANQVKKFLTYYPRPSADGF</sequence>
<organism evidence="3 4">
    <name type="scientific">Brachybacterium endophyticum</name>
    <dbReference type="NCBI Taxonomy" id="2182385"/>
    <lineage>
        <taxon>Bacteria</taxon>
        <taxon>Bacillati</taxon>
        <taxon>Actinomycetota</taxon>
        <taxon>Actinomycetes</taxon>
        <taxon>Micrococcales</taxon>
        <taxon>Dermabacteraceae</taxon>
        <taxon>Brachybacterium</taxon>
    </lineage>
</organism>
<keyword evidence="4" id="KW-1185">Reference proteome</keyword>
<dbReference type="AlphaFoldDB" id="A0A2U2RMI6"/>
<keyword evidence="1" id="KW-0547">Nucleotide-binding</keyword>
<dbReference type="GO" id="GO:0005524">
    <property type="term" value="F:ATP binding"/>
    <property type="evidence" value="ECO:0007669"/>
    <property type="project" value="UniProtKB-UniRule"/>
</dbReference>
<reference evidence="3 4" key="1">
    <citation type="submission" date="2018-05" db="EMBL/GenBank/DDBJ databases">
        <title>Brachybacterium sp. M1HQ-2T, whole genome shotgun sequence.</title>
        <authorList>
            <person name="Tuo L."/>
        </authorList>
    </citation>
    <scope>NUCLEOTIDE SEQUENCE [LARGE SCALE GENOMIC DNA]</scope>
    <source>
        <strain evidence="3 4">M1HQ-2</strain>
    </source>
</reference>
<dbReference type="EMBL" id="QFKX01000002">
    <property type="protein sequence ID" value="PWH07078.1"/>
    <property type="molecule type" value="Genomic_DNA"/>
</dbReference>
<dbReference type="GO" id="GO:0046872">
    <property type="term" value="F:metal ion binding"/>
    <property type="evidence" value="ECO:0007669"/>
    <property type="project" value="InterPro"/>
</dbReference>
<dbReference type="SUPFAM" id="SSF56059">
    <property type="entry name" value="Glutathione synthetase ATP-binding domain-like"/>
    <property type="match status" value="1"/>
</dbReference>